<dbReference type="GO" id="GO:0005739">
    <property type="term" value="C:mitochondrion"/>
    <property type="evidence" value="ECO:0007669"/>
    <property type="project" value="UniProtKB-SubCell"/>
</dbReference>
<dbReference type="InterPro" id="IPR033753">
    <property type="entry name" value="GCV_H/Fam206"/>
</dbReference>
<dbReference type="GO" id="GO:0005960">
    <property type="term" value="C:glycine cleavage complex"/>
    <property type="evidence" value="ECO:0007669"/>
    <property type="project" value="UniProtKB-UniRule"/>
</dbReference>
<dbReference type="InterPro" id="IPR017453">
    <property type="entry name" value="GCV_H_sub"/>
</dbReference>
<dbReference type="SUPFAM" id="SSF51230">
    <property type="entry name" value="Single hybrid motif"/>
    <property type="match status" value="1"/>
</dbReference>
<comment type="function">
    <text evidence="5">The H protein shuttles the methylamine group of glycine from the P protein to the T protein.</text>
</comment>
<feature type="modified residue" description="N6-lipoyllysine" evidence="4">
    <location>
        <position position="54"/>
    </location>
</feature>
<dbReference type="GO" id="GO:0019464">
    <property type="term" value="P:glycine decarboxylation via glycine cleavage system"/>
    <property type="evidence" value="ECO:0007669"/>
    <property type="project" value="UniProtKB-UniRule"/>
</dbReference>
<sequence>MQSHEWAKVEGDVVTVGITDHAQAELGDVVYVELPEVGSTVTHKATFGVVESVKAASDVYSPISGEVVAINEDLADSPGKVNEGAYTDGWMMKVKMSTPAELDSLMDAAQYEAACDQ</sequence>
<dbReference type="GO" id="GO:0009249">
    <property type="term" value="P:protein lipoylation"/>
    <property type="evidence" value="ECO:0007669"/>
    <property type="project" value="TreeGrafter"/>
</dbReference>
<dbReference type="NCBIfam" id="NF002270">
    <property type="entry name" value="PRK01202.1"/>
    <property type="match status" value="1"/>
</dbReference>
<reference evidence="7" key="1">
    <citation type="submission" date="2021-01" db="EMBL/GenBank/DDBJ databases">
        <authorList>
            <person name="Corre E."/>
            <person name="Pelletier E."/>
            <person name="Niang G."/>
            <person name="Scheremetjew M."/>
            <person name="Finn R."/>
            <person name="Kale V."/>
            <person name="Holt S."/>
            <person name="Cochrane G."/>
            <person name="Meng A."/>
            <person name="Brown T."/>
            <person name="Cohen L."/>
        </authorList>
    </citation>
    <scope>NUCLEOTIDE SEQUENCE</scope>
    <source>
        <strain evidence="7">CCAC1681</strain>
    </source>
</reference>
<comment type="cofactor">
    <cofactor evidence="5">
        <name>(R)-lipoate</name>
        <dbReference type="ChEBI" id="CHEBI:83088"/>
    </cofactor>
    <text evidence="5">Binds 1 lipoyl cofactor covalently.</text>
</comment>
<comment type="similarity">
    <text evidence="1 5">Belongs to the GcvH family.</text>
</comment>
<dbReference type="EMBL" id="HBEN01005599">
    <property type="protein sequence ID" value="CAD8437256.1"/>
    <property type="molecule type" value="Transcribed_RNA"/>
</dbReference>
<evidence type="ECO:0000256" key="1">
    <source>
        <dbReference type="ARBA" id="ARBA00009249"/>
    </source>
</evidence>
<evidence type="ECO:0000259" key="6">
    <source>
        <dbReference type="PROSITE" id="PS50968"/>
    </source>
</evidence>
<evidence type="ECO:0000256" key="3">
    <source>
        <dbReference type="ARBA" id="ARBA00022946"/>
    </source>
</evidence>
<dbReference type="PANTHER" id="PTHR11715:SF3">
    <property type="entry name" value="GLYCINE CLEAVAGE SYSTEM H PROTEIN-RELATED"/>
    <property type="match status" value="1"/>
</dbReference>
<dbReference type="Pfam" id="PF01597">
    <property type="entry name" value="GCV_H"/>
    <property type="match status" value="1"/>
</dbReference>
<dbReference type="InterPro" id="IPR011053">
    <property type="entry name" value="Single_hybrid_motif"/>
</dbReference>
<organism evidence="7">
    <name type="scientific">Micromonas pusilla</name>
    <name type="common">Picoplanktonic green alga</name>
    <name type="synonym">Chromulina pusilla</name>
    <dbReference type="NCBI Taxonomy" id="38833"/>
    <lineage>
        <taxon>Eukaryota</taxon>
        <taxon>Viridiplantae</taxon>
        <taxon>Chlorophyta</taxon>
        <taxon>Mamiellophyceae</taxon>
        <taxon>Mamiellales</taxon>
        <taxon>Mamiellaceae</taxon>
        <taxon>Micromonas</taxon>
    </lineage>
</organism>
<dbReference type="PANTHER" id="PTHR11715">
    <property type="entry name" value="GLYCINE CLEAVAGE SYSTEM H PROTEIN"/>
    <property type="match status" value="1"/>
</dbReference>
<feature type="domain" description="Lipoyl-binding" evidence="6">
    <location>
        <begin position="13"/>
        <end position="95"/>
    </location>
</feature>
<dbReference type="InterPro" id="IPR002930">
    <property type="entry name" value="GCV_H"/>
</dbReference>
<dbReference type="PROSITE" id="PS00189">
    <property type="entry name" value="LIPOYL"/>
    <property type="match status" value="1"/>
</dbReference>
<gene>
    <name evidence="7" type="ORF">MSP1401_LOCUS4576</name>
</gene>
<dbReference type="AlphaFoldDB" id="A0A7S0GS89"/>
<dbReference type="NCBIfam" id="TIGR00527">
    <property type="entry name" value="gcvH"/>
    <property type="match status" value="1"/>
</dbReference>
<dbReference type="Gene3D" id="2.40.50.100">
    <property type="match status" value="1"/>
</dbReference>
<dbReference type="HAMAP" id="MF_00272">
    <property type="entry name" value="GcvH"/>
    <property type="match status" value="1"/>
</dbReference>
<proteinExistence type="inferred from homology"/>
<evidence type="ECO:0000256" key="5">
    <source>
        <dbReference type="RuleBase" id="RU364055"/>
    </source>
</evidence>
<evidence type="ECO:0000313" key="7">
    <source>
        <dbReference type="EMBL" id="CAD8437256.1"/>
    </source>
</evidence>
<keyword evidence="5" id="KW-0496">Mitochondrion</keyword>
<dbReference type="InterPro" id="IPR000089">
    <property type="entry name" value="Biotin_lipoyl"/>
</dbReference>
<keyword evidence="3 5" id="KW-0809">Transit peptide</keyword>
<protein>
    <recommendedName>
        <fullName evidence="5">Glycine cleavage system H protein</fullName>
    </recommendedName>
</protein>
<comment type="subcellular location">
    <subcellularLocation>
        <location evidence="5">Mitochondrion</location>
    </subcellularLocation>
</comment>
<dbReference type="CDD" id="cd06848">
    <property type="entry name" value="GCS_H"/>
    <property type="match status" value="1"/>
</dbReference>
<accession>A0A7S0GS89</accession>
<comment type="subunit">
    <text evidence="5">The glycine cleavage system is composed of four proteins: P, T, L and H.</text>
</comment>
<name>A0A7S0GS89_MICPS</name>
<dbReference type="PROSITE" id="PS50968">
    <property type="entry name" value="BIOTINYL_LIPOYL"/>
    <property type="match status" value="1"/>
</dbReference>
<keyword evidence="2 4" id="KW-0450">Lipoyl</keyword>
<evidence type="ECO:0000256" key="2">
    <source>
        <dbReference type="ARBA" id="ARBA00022823"/>
    </source>
</evidence>
<dbReference type="InterPro" id="IPR003016">
    <property type="entry name" value="2-oxoA_DH_lipoyl-BS"/>
</dbReference>
<evidence type="ECO:0000256" key="4">
    <source>
        <dbReference type="PIRSR" id="PIRSR617453-50"/>
    </source>
</evidence>